<gene>
    <name evidence="10" type="ORF">AYI68_g1736</name>
</gene>
<feature type="compositionally biased region" description="Polar residues" evidence="7">
    <location>
        <begin position="305"/>
        <end position="317"/>
    </location>
</feature>
<evidence type="ECO:0000259" key="8">
    <source>
        <dbReference type="PROSITE" id="PS50157"/>
    </source>
</evidence>
<dbReference type="STRING" id="133383.A0A1R0H4I7"/>
<evidence type="ECO:0000256" key="7">
    <source>
        <dbReference type="SAM" id="MobiDB-lite"/>
    </source>
</evidence>
<evidence type="ECO:0000256" key="1">
    <source>
        <dbReference type="ARBA" id="ARBA00004123"/>
    </source>
</evidence>
<accession>A0A1R0H4I7</accession>
<feature type="compositionally biased region" description="Polar residues" evidence="7">
    <location>
        <begin position="140"/>
        <end position="149"/>
    </location>
</feature>
<keyword evidence="4" id="KW-0862">Zinc</keyword>
<dbReference type="PROSITE" id="PS00028">
    <property type="entry name" value="ZINC_FINGER_C2H2_1"/>
    <property type="match status" value="1"/>
</dbReference>
<protein>
    <submittedName>
        <fullName evidence="10">BUB3-interacting and GLEBS motif-containing protein</fullName>
    </submittedName>
</protein>
<evidence type="ECO:0000256" key="6">
    <source>
        <dbReference type="PROSITE-ProRule" id="PRU00042"/>
    </source>
</evidence>
<feature type="compositionally biased region" description="Pro residues" evidence="7">
    <location>
        <begin position="151"/>
        <end position="180"/>
    </location>
</feature>
<dbReference type="GO" id="GO:0005634">
    <property type="term" value="C:nucleus"/>
    <property type="evidence" value="ECO:0007669"/>
    <property type="project" value="UniProtKB-SubCell"/>
</dbReference>
<dbReference type="PROSITE" id="PS50808">
    <property type="entry name" value="ZF_BED"/>
    <property type="match status" value="1"/>
</dbReference>
<evidence type="ECO:0000256" key="4">
    <source>
        <dbReference type="ARBA" id="ARBA00022833"/>
    </source>
</evidence>
<dbReference type="CDD" id="cd20908">
    <property type="entry name" value="SUF4-like"/>
    <property type="match status" value="1"/>
</dbReference>
<feature type="compositionally biased region" description="Polar residues" evidence="7">
    <location>
        <begin position="348"/>
        <end position="358"/>
    </location>
</feature>
<evidence type="ECO:0000259" key="9">
    <source>
        <dbReference type="PROSITE" id="PS50808"/>
    </source>
</evidence>
<feature type="compositionally biased region" description="Low complexity" evidence="7">
    <location>
        <begin position="113"/>
        <end position="122"/>
    </location>
</feature>
<feature type="domain" description="BED-type" evidence="9">
    <location>
        <begin position="7"/>
        <end position="66"/>
    </location>
</feature>
<evidence type="ECO:0000256" key="3">
    <source>
        <dbReference type="ARBA" id="ARBA00022771"/>
    </source>
</evidence>
<evidence type="ECO:0000256" key="2">
    <source>
        <dbReference type="ARBA" id="ARBA00022723"/>
    </source>
</evidence>
<reference evidence="10 11" key="1">
    <citation type="journal article" date="2016" name="Mol. Biol. Evol.">
        <title>Genome-Wide Survey of Gut Fungi (Harpellales) Reveals the First Horizontally Transferred Ubiquitin Gene from a Mosquito Host.</title>
        <authorList>
            <person name="Wang Y."/>
            <person name="White M.M."/>
            <person name="Kvist S."/>
            <person name="Moncalvo J.M."/>
        </authorList>
    </citation>
    <scope>NUCLEOTIDE SEQUENCE [LARGE SCALE GENOMIC DNA]</scope>
    <source>
        <strain evidence="10 11">ALG-7-W6</strain>
    </source>
</reference>
<feature type="compositionally biased region" description="Pro residues" evidence="7">
    <location>
        <begin position="195"/>
        <end position="218"/>
    </location>
</feature>
<evidence type="ECO:0000313" key="10">
    <source>
        <dbReference type="EMBL" id="OLY84109.1"/>
    </source>
</evidence>
<feature type="compositionally biased region" description="Pro residues" evidence="7">
    <location>
        <begin position="275"/>
        <end position="303"/>
    </location>
</feature>
<dbReference type="AlphaFoldDB" id="A0A1R0H4I7"/>
<feature type="region of interest" description="Disordered" evidence="7">
    <location>
        <begin position="140"/>
        <end position="378"/>
    </location>
</feature>
<keyword evidence="2" id="KW-0479">Metal-binding</keyword>
<keyword evidence="5" id="KW-0539">Nucleus</keyword>
<comment type="subcellular location">
    <subcellularLocation>
        <location evidence="1">Nucleus</location>
    </subcellularLocation>
</comment>
<dbReference type="InterPro" id="IPR013087">
    <property type="entry name" value="Znf_C2H2_type"/>
</dbReference>
<dbReference type="PANTHER" id="PTHR23215">
    <property type="entry name" value="ZINC FINGER PROTEIN 207"/>
    <property type="match status" value="1"/>
</dbReference>
<feature type="region of interest" description="Disordered" evidence="7">
    <location>
        <begin position="100"/>
        <end position="125"/>
    </location>
</feature>
<organism evidence="10 11">
    <name type="scientific">Smittium mucronatum</name>
    <dbReference type="NCBI Taxonomy" id="133383"/>
    <lineage>
        <taxon>Eukaryota</taxon>
        <taxon>Fungi</taxon>
        <taxon>Fungi incertae sedis</taxon>
        <taxon>Zoopagomycota</taxon>
        <taxon>Kickxellomycotina</taxon>
        <taxon>Harpellomycetes</taxon>
        <taxon>Harpellales</taxon>
        <taxon>Legeriomycetaceae</taxon>
        <taxon>Smittium</taxon>
    </lineage>
</organism>
<dbReference type="PROSITE" id="PS50157">
    <property type="entry name" value="ZINC_FINGER_C2H2_2"/>
    <property type="match status" value="1"/>
</dbReference>
<dbReference type="Gene3D" id="3.30.160.60">
    <property type="entry name" value="Classic Zinc Finger"/>
    <property type="match status" value="1"/>
</dbReference>
<name>A0A1R0H4I7_9FUNG</name>
<dbReference type="OrthoDB" id="1306014at2759"/>
<feature type="domain" description="C2H2-type" evidence="8">
    <location>
        <begin position="36"/>
        <end position="64"/>
    </location>
</feature>
<feature type="compositionally biased region" description="Pro residues" evidence="7">
    <location>
        <begin position="365"/>
        <end position="375"/>
    </location>
</feature>
<dbReference type="PANTHER" id="PTHR23215:SF0">
    <property type="entry name" value="BUB3-INTERACTING AND GLEBS MOTIF-CONTAINING PROTEIN ZNF207"/>
    <property type="match status" value="1"/>
</dbReference>
<dbReference type="Proteomes" id="UP000187455">
    <property type="component" value="Unassembled WGS sequence"/>
</dbReference>
<dbReference type="GO" id="GO:0003677">
    <property type="term" value="F:DNA binding"/>
    <property type="evidence" value="ECO:0007669"/>
    <property type="project" value="InterPro"/>
</dbReference>
<feature type="compositionally biased region" description="Pro residues" evidence="7">
    <location>
        <begin position="245"/>
        <end position="257"/>
    </location>
</feature>
<dbReference type="SMART" id="SM00355">
    <property type="entry name" value="ZnF_C2H2"/>
    <property type="match status" value="2"/>
</dbReference>
<proteinExistence type="predicted"/>
<dbReference type="SUPFAM" id="SSF57667">
    <property type="entry name" value="beta-beta-alpha zinc fingers"/>
    <property type="match status" value="1"/>
</dbReference>
<dbReference type="InterPro" id="IPR003656">
    <property type="entry name" value="Znf_BED"/>
</dbReference>
<dbReference type="EMBL" id="LSSL01000613">
    <property type="protein sequence ID" value="OLY84109.1"/>
    <property type="molecule type" value="Genomic_DNA"/>
</dbReference>
<feature type="compositionally biased region" description="Low complexity" evidence="7">
    <location>
        <begin position="228"/>
        <end position="238"/>
    </location>
</feature>
<sequence>MAKKRSKRELKPWCWYCDRDFEDEKILIQHQRAKHFKCPHCSKRLNTASGMAIHVAQVHKETVTKVPNAIDGRDSIELEIFGTIGIPEEAVEQRREKLFSSIEPKAPKKQKTSSNSSSNVSSGISEEQIKLQLEMHRQNLKSVQNSSSAPSLPPPPQISPQIPPPYPPPHFQQPPPPPLPFTQTIPVPYQQFGHPPVPAPMPQYPVQPPGNFQPPPFYPNSGHPIPPQLLQQMSPPSQYNSYNPQRPPLIPPPPPHGYPNIPYHNNQIHNNSFQPMPPQPPFPGRPNIPPVQAPIPPGPPPTIPSAISQESIPQKQGTENKQKDGEPSAVIESKNENVADTNGVAKSATPSSNEQYQVSLKEVPPHQPQSTPQPLPQSVNPVKITKLVFDNTILSMVSNILIPI</sequence>
<evidence type="ECO:0000256" key="5">
    <source>
        <dbReference type="ARBA" id="ARBA00023242"/>
    </source>
</evidence>
<keyword evidence="3 6" id="KW-0863">Zinc-finger</keyword>
<comment type="caution">
    <text evidence="10">The sequence shown here is derived from an EMBL/GenBank/DDBJ whole genome shotgun (WGS) entry which is preliminary data.</text>
</comment>
<keyword evidence="11" id="KW-1185">Reference proteome</keyword>
<evidence type="ECO:0000313" key="11">
    <source>
        <dbReference type="Proteomes" id="UP000187455"/>
    </source>
</evidence>
<dbReference type="InterPro" id="IPR036236">
    <property type="entry name" value="Znf_C2H2_sf"/>
</dbReference>
<dbReference type="GO" id="GO:0008270">
    <property type="term" value="F:zinc ion binding"/>
    <property type="evidence" value="ECO:0007669"/>
    <property type="project" value="UniProtKB-KW"/>
</dbReference>